<dbReference type="OrthoDB" id="9780579at2"/>
<dbReference type="RefSeq" id="WP_053380432.1">
    <property type="nucleotide sequence ID" value="NZ_CP011801.1"/>
</dbReference>
<dbReference type="PATRIC" id="fig|42253.5.peg.2978"/>
<organism evidence="1 2">
    <name type="scientific">Nitrospira moscoviensis</name>
    <dbReference type="NCBI Taxonomy" id="42253"/>
    <lineage>
        <taxon>Bacteria</taxon>
        <taxon>Pseudomonadati</taxon>
        <taxon>Nitrospirota</taxon>
        <taxon>Nitrospiria</taxon>
        <taxon>Nitrospirales</taxon>
        <taxon>Nitrospiraceae</taxon>
        <taxon>Nitrospira</taxon>
    </lineage>
</organism>
<keyword evidence="2" id="KW-1185">Reference proteome</keyword>
<dbReference type="InterPro" id="IPR021890">
    <property type="entry name" value="DUF3501"/>
</dbReference>
<evidence type="ECO:0008006" key="3">
    <source>
        <dbReference type="Google" id="ProtNLM"/>
    </source>
</evidence>
<name>A0A0K2GFQ6_NITMO</name>
<accession>A0A0K2GFQ6</accession>
<sequence length="193" mass="22691">MEPLTVEDLKPLDEYEQTREEVRRWTIALKRSRRISIGEYITVVFENRDTLWFQIQEMIRAEKIVDREKVRAEVETYNQLIPGPGELSATLMIEITDKSRVKDILDRLRGLDREKTVWLRIGPHMVYGVFEEGHSKEDKISAVHFVRFHVPESIKTELRNLQTRIEIGITHPTYHAVVPVPDDLRFALLTDLD</sequence>
<dbReference type="EMBL" id="CP011801">
    <property type="protein sequence ID" value="ALA59417.1"/>
    <property type="molecule type" value="Genomic_DNA"/>
</dbReference>
<gene>
    <name evidence="1" type="ORF">NITMOv2_3016</name>
</gene>
<dbReference type="KEGG" id="nmv:NITMOv2_3016"/>
<proteinExistence type="predicted"/>
<evidence type="ECO:0000313" key="1">
    <source>
        <dbReference type="EMBL" id="ALA59417.1"/>
    </source>
</evidence>
<reference evidence="1 2" key="1">
    <citation type="journal article" date="2015" name="Proc. Natl. Acad. Sci. U.S.A.">
        <title>Expanded metabolic versatility of ubiquitous nitrite-oxidizing bacteria from the genus Nitrospira.</title>
        <authorList>
            <person name="Koch H."/>
            <person name="Lucker S."/>
            <person name="Albertsen M."/>
            <person name="Kitzinger K."/>
            <person name="Herbold C."/>
            <person name="Spieck E."/>
            <person name="Nielsen P.H."/>
            <person name="Wagner M."/>
            <person name="Daims H."/>
        </authorList>
    </citation>
    <scope>NUCLEOTIDE SEQUENCE [LARGE SCALE GENOMIC DNA]</scope>
    <source>
        <strain evidence="1 2">NSP M-1</strain>
    </source>
</reference>
<dbReference type="Proteomes" id="UP000069205">
    <property type="component" value="Chromosome"/>
</dbReference>
<dbReference type="AlphaFoldDB" id="A0A0K2GFQ6"/>
<dbReference type="Pfam" id="PF12007">
    <property type="entry name" value="DUF3501"/>
    <property type="match status" value="1"/>
</dbReference>
<dbReference type="STRING" id="42253.NITMOv2_3016"/>
<protein>
    <recommendedName>
        <fullName evidence="3">DUF3501 family protein</fullName>
    </recommendedName>
</protein>
<evidence type="ECO:0000313" key="2">
    <source>
        <dbReference type="Proteomes" id="UP000069205"/>
    </source>
</evidence>